<reference evidence="1" key="2">
    <citation type="journal article" date="2023" name="Int. J. Mol. Sci.">
        <title>De Novo Assembly and Annotation of 11 Diverse Shrub Willow (Salix) Genomes Reveals Novel Gene Organization in Sex-Linked Regions.</title>
        <authorList>
            <person name="Hyden B."/>
            <person name="Feng K."/>
            <person name="Yates T.B."/>
            <person name="Jawdy S."/>
            <person name="Cereghino C."/>
            <person name="Smart L.B."/>
            <person name="Muchero W."/>
        </authorList>
    </citation>
    <scope>NUCLEOTIDE SEQUENCE</scope>
    <source>
        <tissue evidence="1">Shoot tip</tissue>
    </source>
</reference>
<dbReference type="EMBL" id="JAPFFM010000019">
    <property type="protein sequence ID" value="KAJ6687923.1"/>
    <property type="molecule type" value="Genomic_DNA"/>
</dbReference>
<name>A0A9Q0PGR0_9ROSI</name>
<keyword evidence="2" id="KW-1185">Reference proteome</keyword>
<dbReference type="Proteomes" id="UP001151752">
    <property type="component" value="Chromosome 15W"/>
</dbReference>
<protein>
    <submittedName>
        <fullName evidence="1">Uncharacterized protein</fullName>
    </submittedName>
</protein>
<accession>A0A9Q0PGR0</accession>
<reference evidence="1" key="1">
    <citation type="submission" date="2022-11" db="EMBL/GenBank/DDBJ databases">
        <authorList>
            <person name="Hyden B.L."/>
            <person name="Feng K."/>
            <person name="Yates T."/>
            <person name="Jawdy S."/>
            <person name="Smart L.B."/>
            <person name="Muchero W."/>
        </authorList>
    </citation>
    <scope>NUCLEOTIDE SEQUENCE</scope>
    <source>
        <tissue evidence="1">Shoot tip</tissue>
    </source>
</reference>
<gene>
    <name evidence="1" type="ORF">OIU74_016596</name>
</gene>
<evidence type="ECO:0000313" key="2">
    <source>
        <dbReference type="Proteomes" id="UP001151752"/>
    </source>
</evidence>
<organism evidence="1 2">
    <name type="scientific">Salix koriyanagi</name>
    <dbReference type="NCBI Taxonomy" id="2511006"/>
    <lineage>
        <taxon>Eukaryota</taxon>
        <taxon>Viridiplantae</taxon>
        <taxon>Streptophyta</taxon>
        <taxon>Embryophyta</taxon>
        <taxon>Tracheophyta</taxon>
        <taxon>Spermatophyta</taxon>
        <taxon>Magnoliopsida</taxon>
        <taxon>eudicotyledons</taxon>
        <taxon>Gunneridae</taxon>
        <taxon>Pentapetalae</taxon>
        <taxon>rosids</taxon>
        <taxon>fabids</taxon>
        <taxon>Malpighiales</taxon>
        <taxon>Salicaceae</taxon>
        <taxon>Saliceae</taxon>
        <taxon>Salix</taxon>
    </lineage>
</organism>
<proteinExistence type="predicted"/>
<evidence type="ECO:0000313" key="1">
    <source>
        <dbReference type="EMBL" id="KAJ6687923.1"/>
    </source>
</evidence>
<sequence length="91" mass="9487">MDFRAESVLELEAVVGEGGILQEEAGLGVTVLRTVGTLLRALLVAGDMAGMNSKTRTRVSFQGGPGAQLDVPERITSKSIRVEAEGEGVST</sequence>
<comment type="caution">
    <text evidence="1">The sequence shown here is derived from an EMBL/GenBank/DDBJ whole genome shotgun (WGS) entry which is preliminary data.</text>
</comment>
<dbReference type="AlphaFoldDB" id="A0A9Q0PGR0"/>